<dbReference type="InterPro" id="IPR036291">
    <property type="entry name" value="NAD(P)-bd_dom_sf"/>
</dbReference>
<dbReference type="Pfam" id="PF00107">
    <property type="entry name" value="ADH_zinc_N"/>
    <property type="match status" value="1"/>
</dbReference>
<reference evidence="4" key="1">
    <citation type="submission" date="2017-02" db="EMBL/GenBank/DDBJ databases">
        <authorList>
            <person name="Dridi B."/>
        </authorList>
    </citation>
    <scope>NUCLEOTIDE SEQUENCE [LARGE SCALE GENOMIC DNA]</scope>
    <source>
        <strain evidence="4">EB411</strain>
    </source>
</reference>
<dbReference type="SMART" id="SM00829">
    <property type="entry name" value="PKS_ER"/>
    <property type="match status" value="1"/>
</dbReference>
<accession>A0A1R4JGN0</accession>
<sequence>MTRAVVFDEFGGPEVLRLADVVVPDPGPGELRIAVTRAGLNPVDAKIRRGGAVAEAFGAVLPSGNGNDFAGVVSAVGPGVTGVAPGDRVFGGRRFEAQAGEVVARTDQVLPTPDAVGDDVAGALWIAGRTALAAVAAVAPGPDGTVLVSAAAGGVGVIATQLALRTGARVIGTVGEANEDFLRALGAEPVRYGDGLADRLRLLAPDGVTAVLDNEGAATLATAVELGASHAGGADADIEQLRELVELIARGEVTVPIERVFPVDRVRDAYELLEAGHLRGKILLAF</sequence>
<dbReference type="InterPro" id="IPR013149">
    <property type="entry name" value="ADH-like_C"/>
</dbReference>
<dbReference type="InterPro" id="IPR013154">
    <property type="entry name" value="ADH-like_N"/>
</dbReference>
<dbReference type="Pfam" id="PF13602">
    <property type="entry name" value="ADH_zinc_N_2"/>
    <property type="match status" value="1"/>
</dbReference>
<dbReference type="Gene3D" id="3.90.180.10">
    <property type="entry name" value="Medium-chain alcohol dehydrogenases, catalytic domain"/>
    <property type="match status" value="2"/>
</dbReference>
<evidence type="ECO:0000313" key="3">
    <source>
        <dbReference type="EMBL" id="SJN31240.1"/>
    </source>
</evidence>
<dbReference type="Pfam" id="PF08240">
    <property type="entry name" value="ADH_N"/>
    <property type="match status" value="1"/>
</dbReference>
<dbReference type="EMBL" id="FUKR01000039">
    <property type="protein sequence ID" value="SJN31240.1"/>
    <property type="molecule type" value="Genomic_DNA"/>
</dbReference>
<dbReference type="CDD" id="cd05289">
    <property type="entry name" value="MDR_like_2"/>
    <property type="match status" value="1"/>
</dbReference>
<dbReference type="RefSeq" id="WP_087137058.1">
    <property type="nucleotide sequence ID" value="NZ_FUKR01000039.1"/>
</dbReference>
<keyword evidence="1" id="KW-0521">NADP</keyword>
<organism evidence="3 4">
    <name type="scientific">Mycetocola reblochoni REB411</name>
    <dbReference type="NCBI Taxonomy" id="1255698"/>
    <lineage>
        <taxon>Bacteria</taxon>
        <taxon>Bacillati</taxon>
        <taxon>Actinomycetota</taxon>
        <taxon>Actinomycetes</taxon>
        <taxon>Micrococcales</taxon>
        <taxon>Microbacteriaceae</taxon>
        <taxon>Mycetocola</taxon>
    </lineage>
</organism>
<keyword evidence="4" id="KW-1185">Reference proteome</keyword>
<evidence type="ECO:0000259" key="2">
    <source>
        <dbReference type="SMART" id="SM00829"/>
    </source>
</evidence>
<dbReference type="SUPFAM" id="SSF51735">
    <property type="entry name" value="NAD(P)-binding Rossmann-fold domains"/>
    <property type="match status" value="1"/>
</dbReference>
<name>A0A1R4JGN0_9MICO</name>
<dbReference type="GO" id="GO:0003960">
    <property type="term" value="F:quinone reductase (NADPH) activity"/>
    <property type="evidence" value="ECO:0007669"/>
    <property type="project" value="UniProtKB-EC"/>
</dbReference>
<proteinExistence type="predicted"/>
<dbReference type="Gene3D" id="3.40.50.720">
    <property type="entry name" value="NAD(P)-binding Rossmann-like Domain"/>
    <property type="match status" value="2"/>
</dbReference>
<dbReference type="InterPro" id="IPR051603">
    <property type="entry name" value="Zinc-ADH_QOR/CCCR"/>
</dbReference>
<protein>
    <submittedName>
        <fullName evidence="3">Quinone oxidoreductase</fullName>
        <ecNumber evidence="3">1.6.5.5</ecNumber>
    </submittedName>
</protein>
<dbReference type="InterPro" id="IPR011032">
    <property type="entry name" value="GroES-like_sf"/>
</dbReference>
<keyword evidence="3" id="KW-0560">Oxidoreductase</keyword>
<gene>
    <name evidence="3" type="ORF">FM119_07475</name>
</gene>
<feature type="domain" description="Enoyl reductase (ER)" evidence="2">
    <location>
        <begin position="11"/>
        <end position="284"/>
    </location>
</feature>
<evidence type="ECO:0000313" key="4">
    <source>
        <dbReference type="Proteomes" id="UP000196778"/>
    </source>
</evidence>
<dbReference type="PANTHER" id="PTHR44154:SF1">
    <property type="entry name" value="QUINONE OXIDOREDUCTASE"/>
    <property type="match status" value="1"/>
</dbReference>
<dbReference type="AlphaFoldDB" id="A0A1R4JGN0"/>
<dbReference type="PANTHER" id="PTHR44154">
    <property type="entry name" value="QUINONE OXIDOREDUCTASE"/>
    <property type="match status" value="1"/>
</dbReference>
<dbReference type="SUPFAM" id="SSF50129">
    <property type="entry name" value="GroES-like"/>
    <property type="match status" value="1"/>
</dbReference>
<evidence type="ECO:0000256" key="1">
    <source>
        <dbReference type="ARBA" id="ARBA00022857"/>
    </source>
</evidence>
<dbReference type="InterPro" id="IPR020843">
    <property type="entry name" value="ER"/>
</dbReference>
<dbReference type="Proteomes" id="UP000196778">
    <property type="component" value="Unassembled WGS sequence"/>
</dbReference>
<dbReference type="EC" id="1.6.5.5" evidence="3"/>
<dbReference type="OrthoDB" id="9801186at2"/>